<keyword evidence="6" id="KW-0812">Transmembrane</keyword>
<dbReference type="InterPro" id="IPR036179">
    <property type="entry name" value="Ig-like_dom_sf"/>
</dbReference>
<evidence type="ECO:0000256" key="2">
    <source>
        <dbReference type="ARBA" id="ARBA00004613"/>
    </source>
</evidence>
<organism evidence="17 18">
    <name type="scientific">Anopheles epiroticus</name>
    <dbReference type="NCBI Taxonomy" id="199890"/>
    <lineage>
        <taxon>Eukaryota</taxon>
        <taxon>Metazoa</taxon>
        <taxon>Ecdysozoa</taxon>
        <taxon>Arthropoda</taxon>
        <taxon>Hexapoda</taxon>
        <taxon>Insecta</taxon>
        <taxon>Pterygota</taxon>
        <taxon>Neoptera</taxon>
        <taxon>Endopterygota</taxon>
        <taxon>Diptera</taxon>
        <taxon>Nematocera</taxon>
        <taxon>Culicoidea</taxon>
        <taxon>Culicidae</taxon>
        <taxon>Anophelinae</taxon>
        <taxon>Anopheles</taxon>
    </lineage>
</organism>
<dbReference type="PROSITE" id="PS50092">
    <property type="entry name" value="TSP1"/>
    <property type="match status" value="2"/>
</dbReference>
<accession>A0A182P3D1</accession>
<dbReference type="Pfam" id="PF25609">
    <property type="entry name" value="Unc5_NetrinR_N"/>
    <property type="match status" value="1"/>
</dbReference>
<dbReference type="InterPro" id="IPR003598">
    <property type="entry name" value="Ig_sub2"/>
</dbReference>
<dbReference type="SUPFAM" id="SSF48726">
    <property type="entry name" value="Immunoglobulin"/>
    <property type="match status" value="1"/>
</dbReference>
<evidence type="ECO:0000256" key="6">
    <source>
        <dbReference type="ARBA" id="ARBA00022692"/>
    </source>
</evidence>
<feature type="domain" description="Ig-like" evidence="16">
    <location>
        <begin position="293"/>
        <end position="389"/>
    </location>
</feature>
<dbReference type="InterPro" id="IPR013783">
    <property type="entry name" value="Ig-like_fold"/>
</dbReference>
<comment type="subcellular location">
    <subcellularLocation>
        <location evidence="1">Membrane</location>
        <topology evidence="1">Single-pass type I membrane protein</topology>
    </subcellularLocation>
    <subcellularLocation>
        <location evidence="2">Secreted</location>
    </subcellularLocation>
</comment>
<dbReference type="InterPro" id="IPR057755">
    <property type="entry name" value="UNC5A-D-like_N"/>
</dbReference>
<keyword evidence="5" id="KW-0964">Secreted</keyword>
<dbReference type="Gene3D" id="2.20.100.10">
    <property type="entry name" value="Thrombospondin type-1 (TSP1) repeat"/>
    <property type="match status" value="1"/>
</dbReference>
<keyword evidence="12" id="KW-0675">Receptor</keyword>
<dbReference type="SMART" id="SM00209">
    <property type="entry name" value="TSP1"/>
    <property type="match status" value="2"/>
</dbReference>
<feature type="region of interest" description="Disordered" evidence="15">
    <location>
        <begin position="231"/>
        <end position="254"/>
    </location>
</feature>
<dbReference type="PANTHER" id="PTHR22906">
    <property type="entry name" value="PROPERDIN"/>
    <property type="match status" value="1"/>
</dbReference>
<evidence type="ECO:0000256" key="13">
    <source>
        <dbReference type="ARBA" id="ARBA00023180"/>
    </source>
</evidence>
<dbReference type="Proteomes" id="UP000075885">
    <property type="component" value="Unassembled WGS sequence"/>
</dbReference>
<feature type="compositionally biased region" description="Basic and acidic residues" evidence="15">
    <location>
        <begin position="153"/>
        <end position="172"/>
    </location>
</feature>
<dbReference type="EnsemblMetazoa" id="AEPI001416-RA">
    <property type="protein sequence ID" value="AEPI001416-PA"/>
    <property type="gene ID" value="AEPI001416"/>
</dbReference>
<dbReference type="SMART" id="SM00409">
    <property type="entry name" value="IG"/>
    <property type="match status" value="2"/>
</dbReference>
<evidence type="ECO:0000256" key="4">
    <source>
        <dbReference type="ARBA" id="ARBA00022473"/>
    </source>
</evidence>
<keyword evidence="14" id="KW-0393">Immunoglobulin domain</keyword>
<feature type="compositionally biased region" description="Acidic residues" evidence="15">
    <location>
        <begin position="126"/>
        <end position="145"/>
    </location>
</feature>
<evidence type="ECO:0000256" key="12">
    <source>
        <dbReference type="ARBA" id="ARBA00023170"/>
    </source>
</evidence>
<reference evidence="18" key="1">
    <citation type="submission" date="2013-03" db="EMBL/GenBank/DDBJ databases">
        <title>The Genome Sequence of Anopheles epiroticus epiroticus2.</title>
        <authorList>
            <consortium name="The Broad Institute Genomics Platform"/>
            <person name="Neafsey D.E."/>
            <person name="Howell P."/>
            <person name="Walker B."/>
            <person name="Young S.K."/>
            <person name="Zeng Q."/>
            <person name="Gargeya S."/>
            <person name="Fitzgerald M."/>
            <person name="Haas B."/>
            <person name="Abouelleil A."/>
            <person name="Allen A.W."/>
            <person name="Alvarado L."/>
            <person name="Arachchi H.M."/>
            <person name="Berlin A.M."/>
            <person name="Chapman S.B."/>
            <person name="Gainer-Dewar J."/>
            <person name="Goldberg J."/>
            <person name="Griggs A."/>
            <person name="Gujja S."/>
            <person name="Hansen M."/>
            <person name="Howarth C."/>
            <person name="Imamovic A."/>
            <person name="Ireland A."/>
            <person name="Larimer J."/>
            <person name="McCowan C."/>
            <person name="Murphy C."/>
            <person name="Pearson M."/>
            <person name="Poon T.W."/>
            <person name="Priest M."/>
            <person name="Roberts A."/>
            <person name="Saif S."/>
            <person name="Shea T."/>
            <person name="Sisk P."/>
            <person name="Sykes S."/>
            <person name="Wortman J."/>
            <person name="Nusbaum C."/>
            <person name="Birren B."/>
        </authorList>
    </citation>
    <scope>NUCLEOTIDE SEQUENCE [LARGE SCALE GENOMIC DNA]</scope>
    <source>
        <strain evidence="18">Epiroticus2</strain>
    </source>
</reference>
<evidence type="ECO:0000313" key="17">
    <source>
        <dbReference type="EnsemblMetazoa" id="AEPI001416-PA"/>
    </source>
</evidence>
<dbReference type="InterPro" id="IPR007110">
    <property type="entry name" value="Ig-like_dom"/>
</dbReference>
<dbReference type="InterPro" id="IPR052065">
    <property type="entry name" value="Compl_asym_regulator"/>
</dbReference>
<dbReference type="InterPro" id="IPR000884">
    <property type="entry name" value="TSP1_rpt"/>
</dbReference>
<evidence type="ECO:0000256" key="14">
    <source>
        <dbReference type="ARBA" id="ARBA00023319"/>
    </source>
</evidence>
<dbReference type="SUPFAM" id="SSF82895">
    <property type="entry name" value="TSP-1 type 1 repeat"/>
    <property type="match status" value="2"/>
</dbReference>
<dbReference type="FunFam" id="2.20.100.10:FF:000021">
    <property type="entry name" value="semaphorin-5B isoform X1"/>
    <property type="match status" value="1"/>
</dbReference>
<dbReference type="GO" id="GO:0007399">
    <property type="term" value="P:nervous system development"/>
    <property type="evidence" value="ECO:0007669"/>
    <property type="project" value="UniProtKB-ARBA"/>
</dbReference>
<evidence type="ECO:0000256" key="8">
    <source>
        <dbReference type="ARBA" id="ARBA00022737"/>
    </source>
</evidence>
<evidence type="ECO:0000256" key="5">
    <source>
        <dbReference type="ARBA" id="ARBA00022525"/>
    </source>
</evidence>
<reference evidence="17" key="2">
    <citation type="submission" date="2020-05" db="UniProtKB">
        <authorList>
            <consortium name="EnsemblMetazoa"/>
        </authorList>
    </citation>
    <scope>IDENTIFICATION</scope>
    <source>
        <strain evidence="17">Epiroticus2</strain>
    </source>
</reference>
<dbReference type="PANTHER" id="PTHR22906:SF43">
    <property type="entry name" value="PROPERDIN"/>
    <property type="match status" value="1"/>
</dbReference>
<keyword evidence="10" id="KW-0472">Membrane</keyword>
<feature type="region of interest" description="Disordered" evidence="15">
    <location>
        <begin position="77"/>
        <end position="172"/>
    </location>
</feature>
<dbReference type="InterPro" id="IPR036383">
    <property type="entry name" value="TSP1_rpt_sf"/>
</dbReference>
<dbReference type="Pfam" id="PF00090">
    <property type="entry name" value="TSP_1"/>
    <property type="match status" value="2"/>
</dbReference>
<protein>
    <recommendedName>
        <fullName evidence="16">Ig-like domain-containing protein</fullName>
    </recommendedName>
</protein>
<evidence type="ECO:0000256" key="11">
    <source>
        <dbReference type="ARBA" id="ARBA00023157"/>
    </source>
</evidence>
<dbReference type="FunFam" id="2.60.40.10:FF:002706">
    <property type="entry name" value="AGAP009061-PA"/>
    <property type="match status" value="1"/>
</dbReference>
<evidence type="ECO:0000256" key="15">
    <source>
        <dbReference type="SAM" id="MobiDB-lite"/>
    </source>
</evidence>
<dbReference type="STRING" id="199890.A0A182P3D1"/>
<dbReference type="Pfam" id="PF07679">
    <property type="entry name" value="I-set"/>
    <property type="match status" value="1"/>
</dbReference>
<dbReference type="VEuPathDB" id="VectorBase:AEPI001416"/>
<evidence type="ECO:0000259" key="16">
    <source>
        <dbReference type="PROSITE" id="PS50835"/>
    </source>
</evidence>
<evidence type="ECO:0000256" key="7">
    <source>
        <dbReference type="ARBA" id="ARBA00022729"/>
    </source>
</evidence>
<evidence type="ECO:0000256" key="1">
    <source>
        <dbReference type="ARBA" id="ARBA00004479"/>
    </source>
</evidence>
<keyword evidence="13" id="KW-0325">Glycoprotein</keyword>
<keyword evidence="8" id="KW-0677">Repeat</keyword>
<keyword evidence="7" id="KW-0732">Signal</keyword>
<feature type="compositionally biased region" description="Polar residues" evidence="15">
    <location>
        <begin position="77"/>
        <end position="94"/>
    </location>
</feature>
<dbReference type="SMART" id="SM00408">
    <property type="entry name" value="IGc2"/>
    <property type="match status" value="1"/>
</dbReference>
<comment type="similarity">
    <text evidence="3">Belongs to the unc-5 family.</text>
</comment>
<dbReference type="AlphaFoldDB" id="A0A182P3D1"/>
<evidence type="ECO:0000256" key="10">
    <source>
        <dbReference type="ARBA" id="ARBA00023136"/>
    </source>
</evidence>
<dbReference type="GO" id="GO:0016020">
    <property type="term" value="C:membrane"/>
    <property type="evidence" value="ECO:0007669"/>
    <property type="project" value="UniProtKB-SubCell"/>
</dbReference>
<proteinExistence type="inferred from homology"/>
<keyword evidence="4" id="KW-0217">Developmental protein</keyword>
<dbReference type="PROSITE" id="PS50835">
    <property type="entry name" value="IG_LIKE"/>
    <property type="match status" value="1"/>
</dbReference>
<keyword evidence="18" id="KW-1185">Reference proteome</keyword>
<dbReference type="Gene3D" id="2.60.40.10">
    <property type="entry name" value="Immunoglobulins"/>
    <property type="match status" value="2"/>
</dbReference>
<dbReference type="InterPro" id="IPR003599">
    <property type="entry name" value="Ig_sub"/>
</dbReference>
<keyword evidence="9" id="KW-1133">Transmembrane helix</keyword>
<dbReference type="FunFam" id="2.60.40.10:FF:000037">
    <property type="entry name" value="Unc-5 netrin receptor C"/>
    <property type="match status" value="1"/>
</dbReference>
<feature type="compositionally biased region" description="Polar residues" evidence="15">
    <location>
        <begin position="104"/>
        <end position="120"/>
    </location>
</feature>
<keyword evidence="11" id="KW-1015">Disulfide bond</keyword>
<evidence type="ECO:0000256" key="3">
    <source>
        <dbReference type="ARBA" id="ARBA00009844"/>
    </source>
</evidence>
<sequence length="536" mass="56729">MRISDASLFPLFIGLLGLLGPVVNVIGLKVNKDPNQHQRQLAGGGLHEFRSSRAGYTSANDDFGYISDAMLPDVHGDTSSVGGATSMSKGNAGSSAGVPPFRSDVSTSLPAFSGTVTNAKATYGTDDQDEEEPDDEDDGYDEEGGELLGNFDEDSRATEDRGPSGHNKHDSLDYTDNFEAAAIDQIESFGAGNDGTPLPVFLVEPTSAYVMKNRPAKLYCKASHALQISFKCSGSTKPPPTENEHHTDPHSGVQLQEATATITRELVDEFFGKGLFKCECRAYSSRGHVKTQPVTIQVATIKKQISISPKIVRVATGGRAELNCIANATPAAKVVWLKNGVPVHANPPFVLLTDNSLLIARVEIQDMANYTCVAENIAGKRVSEPTPITVYVDGGWSSWGPWTDCKCPGHPKQGQKRTRVCNSPVPMNNGAPCKGASTESTPDCLPCSAGRWSSWSEWSECGPDCTQIRQRSCVGSSSAAQLASGAVATAALVANSSSAQAFAIDSGTIVNCAGKSQQSVKCTGGLCNYTAQEVLI</sequence>
<dbReference type="InterPro" id="IPR013098">
    <property type="entry name" value="Ig_I-set"/>
</dbReference>
<evidence type="ECO:0000313" key="18">
    <source>
        <dbReference type="Proteomes" id="UP000075885"/>
    </source>
</evidence>
<name>A0A182P3D1_9DIPT</name>
<evidence type="ECO:0000256" key="9">
    <source>
        <dbReference type="ARBA" id="ARBA00022989"/>
    </source>
</evidence>